<feature type="domain" description="GST C-terminal" evidence="3">
    <location>
        <begin position="186"/>
        <end position="331"/>
    </location>
</feature>
<dbReference type="CDD" id="cd00570">
    <property type="entry name" value="GST_N_family"/>
    <property type="match status" value="1"/>
</dbReference>
<dbReference type="KEGG" id="bpg:Bathy12g00490"/>
<feature type="region of interest" description="Disordered" evidence="1">
    <location>
        <begin position="1"/>
        <end position="27"/>
    </location>
</feature>
<dbReference type="PANTHER" id="PTHR43968:SF6">
    <property type="entry name" value="GLUTATHIONE S-TRANSFERASE OMEGA"/>
    <property type="match status" value="1"/>
</dbReference>
<dbReference type="Pfam" id="PF13409">
    <property type="entry name" value="GST_N_2"/>
    <property type="match status" value="1"/>
</dbReference>
<evidence type="ECO:0000259" key="2">
    <source>
        <dbReference type="PROSITE" id="PS50404"/>
    </source>
</evidence>
<dbReference type="GO" id="GO:0005737">
    <property type="term" value="C:cytoplasm"/>
    <property type="evidence" value="ECO:0007669"/>
    <property type="project" value="TreeGrafter"/>
</dbReference>
<feature type="compositionally biased region" description="Basic and acidic residues" evidence="1">
    <location>
        <begin position="345"/>
        <end position="362"/>
    </location>
</feature>
<evidence type="ECO:0000313" key="4">
    <source>
        <dbReference type="EMBL" id="CCO19026.1"/>
    </source>
</evidence>
<evidence type="ECO:0000313" key="5">
    <source>
        <dbReference type="Proteomes" id="UP000198341"/>
    </source>
</evidence>
<dbReference type="GeneID" id="19012627"/>
<feature type="domain" description="GST N-terminal" evidence="2">
    <location>
        <begin position="79"/>
        <end position="179"/>
    </location>
</feature>
<dbReference type="eggNOG" id="KOG0406">
    <property type="taxonomic scope" value="Eukaryota"/>
</dbReference>
<dbReference type="InterPro" id="IPR036282">
    <property type="entry name" value="Glutathione-S-Trfase_C_sf"/>
</dbReference>
<dbReference type="AlphaFoldDB" id="K8ELU4"/>
<dbReference type="InterPro" id="IPR040079">
    <property type="entry name" value="Glutathione_S-Trfase"/>
</dbReference>
<reference evidence="4 5" key="1">
    <citation type="submission" date="2011-10" db="EMBL/GenBank/DDBJ databases">
        <authorList>
            <person name="Genoscope - CEA"/>
        </authorList>
    </citation>
    <scope>NUCLEOTIDE SEQUENCE [LARGE SCALE GENOMIC DNA]</scope>
    <source>
        <strain evidence="4 5">RCC 1105</strain>
    </source>
</reference>
<accession>K8ELU4</accession>
<dbReference type="OrthoDB" id="4951845at2759"/>
<dbReference type="PROSITE" id="PS50405">
    <property type="entry name" value="GST_CTER"/>
    <property type="match status" value="1"/>
</dbReference>
<protein>
    <recommendedName>
        <fullName evidence="6">Glutathione S-transferase</fullName>
    </recommendedName>
</protein>
<dbReference type="Gene3D" id="3.40.30.10">
    <property type="entry name" value="Glutaredoxin"/>
    <property type="match status" value="1"/>
</dbReference>
<evidence type="ECO:0000259" key="3">
    <source>
        <dbReference type="PROSITE" id="PS50405"/>
    </source>
</evidence>
<dbReference type="InterPro" id="IPR036249">
    <property type="entry name" value="Thioredoxin-like_sf"/>
</dbReference>
<name>K8ELU4_9CHLO</name>
<dbReference type="Gene3D" id="1.20.1050.10">
    <property type="match status" value="1"/>
</dbReference>
<dbReference type="InterPro" id="IPR050983">
    <property type="entry name" value="GST_Omega/HSP26"/>
</dbReference>
<feature type="region of interest" description="Disordered" evidence="1">
    <location>
        <begin position="342"/>
        <end position="362"/>
    </location>
</feature>
<gene>
    <name evidence="4" type="ordered locus">Bathy12g00490</name>
</gene>
<evidence type="ECO:0008006" key="6">
    <source>
        <dbReference type="Google" id="ProtNLM"/>
    </source>
</evidence>
<dbReference type="SFLD" id="SFLDS00019">
    <property type="entry name" value="Glutathione_Transferase_(cytos"/>
    <property type="match status" value="1"/>
</dbReference>
<feature type="compositionally biased region" description="Basic and acidic residues" evidence="1">
    <location>
        <begin position="15"/>
        <end position="27"/>
    </location>
</feature>
<dbReference type="PROSITE" id="PS50404">
    <property type="entry name" value="GST_NTER"/>
    <property type="match status" value="1"/>
</dbReference>
<keyword evidence="5" id="KW-1185">Reference proteome</keyword>
<evidence type="ECO:0000256" key="1">
    <source>
        <dbReference type="SAM" id="MobiDB-lite"/>
    </source>
</evidence>
<dbReference type="STRING" id="41875.K8ELU4"/>
<organism evidence="4 5">
    <name type="scientific">Bathycoccus prasinos</name>
    <dbReference type="NCBI Taxonomy" id="41875"/>
    <lineage>
        <taxon>Eukaryota</taxon>
        <taxon>Viridiplantae</taxon>
        <taxon>Chlorophyta</taxon>
        <taxon>Mamiellophyceae</taxon>
        <taxon>Mamiellales</taxon>
        <taxon>Bathycoccaceae</taxon>
        <taxon>Bathycoccus</taxon>
    </lineage>
</organism>
<dbReference type="EMBL" id="FO082267">
    <property type="protein sequence ID" value="CCO19026.1"/>
    <property type="molecule type" value="Genomic_DNA"/>
</dbReference>
<dbReference type="InterPro" id="IPR010987">
    <property type="entry name" value="Glutathione-S-Trfase_C-like"/>
</dbReference>
<dbReference type="SUPFAM" id="SSF52833">
    <property type="entry name" value="Thioredoxin-like"/>
    <property type="match status" value="1"/>
</dbReference>
<dbReference type="SUPFAM" id="SSF47616">
    <property type="entry name" value="GST C-terminal domain-like"/>
    <property type="match status" value="1"/>
</dbReference>
<sequence length="362" mass="41910">MHTTPTGSEEEAEEKEQKKEEQKRVAEEDIIMKSRLLSNAFKCLSPGQTRHMSSSLGNSIQSAIDIAKESEAEALKNVPKMTYYSAWFCPFAHRATLALERHRGFLSYEWVESLGWEKRSKTNEEIKTKHENWYHYKSPDLLKANPLGMVPTIKDEFNNVITESIVCIQYIDEIVNGGKEPILASSAAERAKERVMADFVAKTICSKYYSVLVRQEETEQLEAFGEIEKAIEKFATHLVDDDDVMIDGEKREKGRFFNGRQTPGLVDLTLFPWAWRLPVFETHRDERFKIDPAKSVGLRKYMRWLRDMVSRDDVSRTLPNWEEYLQHITRYADGSARSKVANAVRDGRNAHEYDDEKDDVKE</sequence>
<proteinExistence type="predicted"/>
<dbReference type="PANTHER" id="PTHR43968">
    <property type="match status" value="1"/>
</dbReference>
<dbReference type="InterPro" id="IPR004045">
    <property type="entry name" value="Glutathione_S-Trfase_N"/>
</dbReference>
<dbReference type="Proteomes" id="UP000198341">
    <property type="component" value="Chromosome 12"/>
</dbReference>
<dbReference type="RefSeq" id="XP_007509911.1">
    <property type="nucleotide sequence ID" value="XM_007509849.1"/>
</dbReference>